<dbReference type="PANTHER" id="PTHR43550:SF3">
    <property type="entry name" value="3-KETODIHYDROSPHINGOSINE REDUCTASE"/>
    <property type="match status" value="1"/>
</dbReference>
<dbReference type="PANTHER" id="PTHR43550">
    <property type="entry name" value="3-KETODIHYDROSPHINGOSINE REDUCTASE"/>
    <property type="match status" value="1"/>
</dbReference>
<dbReference type="Pfam" id="PF00106">
    <property type="entry name" value="adh_short"/>
    <property type="match status" value="1"/>
</dbReference>
<sequence length="364" mass="39778">MSPFIAKDKTIFVAGGSKGLGKAVAKLLATKGANIVILARSPGPLATAKQEILQARQTPTQTVDAFSVDLCDSSAVDQFLDSYGILPDTLICTAGGTSTQLGFLVDISPAQIKSCLEGNYYSAVFIVQSCLRRWLEMDKKQQQQQQQSKTQDPSPRKIVLTSSTTAFLGLPGYIAYTPTKTAIRALADTLRQELLLYGPPDQYQVHCCFPGTFITDAFVSEQQIKPELTKELEGTNRPVSELENRYDSADEIARKLVRGLERGRFLVCMDGTTDPPPQLELTSKAVVSGCRVQVREPRGLPTSNARQGNECDTARDKLETASCDSAKSAPRYRYILTEELILIAVVDYENQNNGPKVSKSDQIG</sequence>
<dbReference type="GO" id="GO:0047560">
    <property type="term" value="F:3-dehydrosphinganine reductase activity"/>
    <property type="evidence" value="ECO:0007669"/>
    <property type="project" value="TreeGrafter"/>
</dbReference>
<proteinExistence type="predicted"/>
<comment type="caution">
    <text evidence="1">The sequence shown here is derived from an EMBL/GenBank/DDBJ whole genome shotgun (WGS) entry which is preliminary data.</text>
</comment>
<protein>
    <recommendedName>
        <fullName evidence="3">NAD(P)-binding protein</fullName>
    </recommendedName>
</protein>
<dbReference type="Proteomes" id="UP001194746">
    <property type="component" value="Unassembled WGS sequence"/>
</dbReference>
<reference evidence="1" key="1">
    <citation type="journal article" date="2019" name="Beilstein J. Org. Chem.">
        <title>Nanangenines: drimane sesquiterpenoids as the dominant metabolite cohort of a novel Australian fungus, Aspergillus nanangensis.</title>
        <authorList>
            <person name="Lacey H.J."/>
            <person name="Gilchrist C.L.M."/>
            <person name="Crombie A."/>
            <person name="Kalaitzis J.A."/>
            <person name="Vuong D."/>
            <person name="Rutledge P.J."/>
            <person name="Turner P."/>
            <person name="Pitt J.I."/>
            <person name="Lacey E."/>
            <person name="Chooi Y.H."/>
            <person name="Piggott A.M."/>
        </authorList>
    </citation>
    <scope>NUCLEOTIDE SEQUENCE</scope>
    <source>
        <strain evidence="1">MST-FP2251</strain>
    </source>
</reference>
<evidence type="ECO:0000313" key="2">
    <source>
        <dbReference type="Proteomes" id="UP001194746"/>
    </source>
</evidence>
<name>A0AAD4CNS7_ASPNN</name>
<organism evidence="1 2">
    <name type="scientific">Aspergillus nanangensis</name>
    <dbReference type="NCBI Taxonomy" id="2582783"/>
    <lineage>
        <taxon>Eukaryota</taxon>
        <taxon>Fungi</taxon>
        <taxon>Dikarya</taxon>
        <taxon>Ascomycota</taxon>
        <taxon>Pezizomycotina</taxon>
        <taxon>Eurotiomycetes</taxon>
        <taxon>Eurotiomycetidae</taxon>
        <taxon>Eurotiales</taxon>
        <taxon>Aspergillaceae</taxon>
        <taxon>Aspergillus</taxon>
        <taxon>Aspergillus subgen. Circumdati</taxon>
    </lineage>
</organism>
<gene>
    <name evidence="1" type="ORF">FE257_006777</name>
</gene>
<dbReference type="EMBL" id="VCAU01000031">
    <property type="protein sequence ID" value="KAF9889905.1"/>
    <property type="molecule type" value="Genomic_DNA"/>
</dbReference>
<dbReference type="AlphaFoldDB" id="A0AAD4CNS7"/>
<reference evidence="1" key="2">
    <citation type="submission" date="2020-02" db="EMBL/GenBank/DDBJ databases">
        <authorList>
            <person name="Gilchrist C.L.M."/>
            <person name="Chooi Y.-H."/>
        </authorList>
    </citation>
    <scope>NUCLEOTIDE SEQUENCE</scope>
    <source>
        <strain evidence="1">MST-FP2251</strain>
    </source>
</reference>
<dbReference type="SUPFAM" id="SSF51735">
    <property type="entry name" value="NAD(P)-binding Rossmann-fold domains"/>
    <property type="match status" value="1"/>
</dbReference>
<dbReference type="GO" id="GO:0030148">
    <property type="term" value="P:sphingolipid biosynthetic process"/>
    <property type="evidence" value="ECO:0007669"/>
    <property type="project" value="TreeGrafter"/>
</dbReference>
<dbReference type="PRINTS" id="PR00081">
    <property type="entry name" value="GDHRDH"/>
</dbReference>
<accession>A0AAD4CNS7</accession>
<evidence type="ECO:0008006" key="3">
    <source>
        <dbReference type="Google" id="ProtNLM"/>
    </source>
</evidence>
<dbReference type="Gene3D" id="3.40.50.720">
    <property type="entry name" value="NAD(P)-binding Rossmann-like Domain"/>
    <property type="match status" value="1"/>
</dbReference>
<evidence type="ECO:0000313" key="1">
    <source>
        <dbReference type="EMBL" id="KAF9889905.1"/>
    </source>
</evidence>
<dbReference type="InterPro" id="IPR036291">
    <property type="entry name" value="NAD(P)-bd_dom_sf"/>
</dbReference>
<dbReference type="InterPro" id="IPR002347">
    <property type="entry name" value="SDR_fam"/>
</dbReference>
<dbReference type="GO" id="GO:0005789">
    <property type="term" value="C:endoplasmic reticulum membrane"/>
    <property type="evidence" value="ECO:0007669"/>
    <property type="project" value="TreeGrafter"/>
</dbReference>
<keyword evidence="2" id="KW-1185">Reference proteome</keyword>
<dbReference type="GO" id="GO:0006666">
    <property type="term" value="P:3-keto-sphinganine metabolic process"/>
    <property type="evidence" value="ECO:0007669"/>
    <property type="project" value="TreeGrafter"/>
</dbReference>